<dbReference type="PROSITE" id="PS51371">
    <property type="entry name" value="CBS"/>
    <property type="match status" value="2"/>
</dbReference>
<feature type="transmembrane region" description="Helical" evidence="11">
    <location>
        <begin position="94"/>
        <end position="120"/>
    </location>
</feature>
<evidence type="ECO:0000256" key="9">
    <source>
        <dbReference type="PROSITE-ProRule" id="PRU01193"/>
    </source>
</evidence>
<feature type="transmembrane region" description="Helical" evidence="11">
    <location>
        <begin position="56"/>
        <end position="74"/>
    </location>
</feature>
<keyword evidence="3 9" id="KW-0812">Transmembrane</keyword>
<proteinExistence type="predicted"/>
<keyword evidence="4" id="KW-0677">Repeat</keyword>
<dbReference type="InterPro" id="IPR046342">
    <property type="entry name" value="CBS_dom_sf"/>
</dbReference>
<dbReference type="Gene3D" id="3.10.580.10">
    <property type="entry name" value="CBS-domain"/>
    <property type="match status" value="1"/>
</dbReference>
<gene>
    <name evidence="14" type="ORF">IAB99_04665</name>
</gene>
<dbReference type="Pfam" id="PF03471">
    <property type="entry name" value="CorC_HlyC"/>
    <property type="match status" value="1"/>
</dbReference>
<dbReference type="InterPro" id="IPR016169">
    <property type="entry name" value="FAD-bd_PCMH_sub2"/>
</dbReference>
<dbReference type="Gene3D" id="3.30.465.10">
    <property type="match status" value="1"/>
</dbReference>
<feature type="region of interest" description="Disordered" evidence="10">
    <location>
        <begin position="428"/>
        <end position="455"/>
    </location>
</feature>
<dbReference type="EMBL" id="JADIMH010000023">
    <property type="protein sequence ID" value="MBO8467041.1"/>
    <property type="molecule type" value="Genomic_DNA"/>
</dbReference>
<evidence type="ECO:0000256" key="1">
    <source>
        <dbReference type="ARBA" id="ARBA00004651"/>
    </source>
</evidence>
<dbReference type="InterPro" id="IPR002550">
    <property type="entry name" value="CNNM"/>
</dbReference>
<dbReference type="InterPro" id="IPR051676">
    <property type="entry name" value="UPF0053_domain"/>
</dbReference>
<feature type="transmembrane region" description="Helical" evidence="11">
    <location>
        <begin position="6"/>
        <end position="25"/>
    </location>
</feature>
<dbReference type="SMART" id="SM01091">
    <property type="entry name" value="CorC_HlyC"/>
    <property type="match status" value="1"/>
</dbReference>
<reference evidence="14" key="2">
    <citation type="journal article" date="2021" name="PeerJ">
        <title>Extensive microbial diversity within the chicken gut microbiome revealed by metagenomics and culture.</title>
        <authorList>
            <person name="Gilroy R."/>
            <person name="Ravi A."/>
            <person name="Getino M."/>
            <person name="Pursley I."/>
            <person name="Horton D.L."/>
            <person name="Alikhan N.F."/>
            <person name="Baker D."/>
            <person name="Gharbi K."/>
            <person name="Hall N."/>
            <person name="Watson M."/>
            <person name="Adriaenssens E.M."/>
            <person name="Foster-Nyarko E."/>
            <person name="Jarju S."/>
            <person name="Secka A."/>
            <person name="Antonio M."/>
            <person name="Oren A."/>
            <person name="Chaudhuri R.R."/>
            <person name="La Ragione R."/>
            <person name="Hildebrand F."/>
            <person name="Pallen M.J."/>
        </authorList>
    </citation>
    <scope>NUCLEOTIDE SEQUENCE</scope>
    <source>
        <strain evidence="14">B1-15692</strain>
    </source>
</reference>
<evidence type="ECO:0000256" key="6">
    <source>
        <dbReference type="ARBA" id="ARBA00023122"/>
    </source>
</evidence>
<organism evidence="14 15">
    <name type="scientific">Candidatus Cryptobacteroides faecipullorum</name>
    <dbReference type="NCBI Taxonomy" id="2840764"/>
    <lineage>
        <taxon>Bacteria</taxon>
        <taxon>Pseudomonadati</taxon>
        <taxon>Bacteroidota</taxon>
        <taxon>Bacteroidia</taxon>
        <taxon>Bacteroidales</taxon>
        <taxon>Candidatus Cryptobacteroides</taxon>
    </lineage>
</organism>
<feature type="domain" description="CBS" evidence="12">
    <location>
        <begin position="215"/>
        <end position="275"/>
    </location>
</feature>
<comment type="subcellular location">
    <subcellularLocation>
        <location evidence="1">Cell membrane</location>
        <topology evidence="1">Multi-pass membrane protein</topology>
    </subcellularLocation>
</comment>
<evidence type="ECO:0000256" key="8">
    <source>
        <dbReference type="PROSITE-ProRule" id="PRU00703"/>
    </source>
</evidence>
<keyword evidence="6 8" id="KW-0129">CBS domain</keyword>
<keyword evidence="5 9" id="KW-1133">Transmembrane helix</keyword>
<evidence type="ECO:0000256" key="3">
    <source>
        <dbReference type="ARBA" id="ARBA00022692"/>
    </source>
</evidence>
<accession>A0A9D9NB65</accession>
<evidence type="ECO:0000256" key="5">
    <source>
        <dbReference type="ARBA" id="ARBA00022989"/>
    </source>
</evidence>
<dbReference type="GO" id="GO:0005886">
    <property type="term" value="C:plasma membrane"/>
    <property type="evidence" value="ECO:0007669"/>
    <property type="project" value="UniProtKB-SubCell"/>
</dbReference>
<keyword evidence="7 9" id="KW-0472">Membrane</keyword>
<keyword evidence="2" id="KW-1003">Cell membrane</keyword>
<evidence type="ECO:0000256" key="2">
    <source>
        <dbReference type="ARBA" id="ARBA00022475"/>
    </source>
</evidence>
<name>A0A9D9NB65_9BACT</name>
<feature type="compositionally biased region" description="Polar residues" evidence="10">
    <location>
        <begin position="430"/>
        <end position="455"/>
    </location>
</feature>
<dbReference type="PANTHER" id="PTHR43099:SF5">
    <property type="entry name" value="HLYC_CORC FAMILY TRANSPORTER"/>
    <property type="match status" value="1"/>
</dbReference>
<dbReference type="InterPro" id="IPR000644">
    <property type="entry name" value="CBS_dom"/>
</dbReference>
<dbReference type="Proteomes" id="UP000823660">
    <property type="component" value="Unassembled WGS sequence"/>
</dbReference>
<dbReference type="PROSITE" id="PS51846">
    <property type="entry name" value="CNNM"/>
    <property type="match status" value="1"/>
</dbReference>
<dbReference type="SMART" id="SM00116">
    <property type="entry name" value="CBS"/>
    <property type="match status" value="2"/>
</dbReference>
<dbReference type="AlphaFoldDB" id="A0A9D9NB65"/>
<dbReference type="Pfam" id="PF00571">
    <property type="entry name" value="CBS"/>
    <property type="match status" value="2"/>
</dbReference>
<sequence>MDEIIIIFALILLNGIFSMSEIALISARKSSLQTDADKGQKSAKTALKLASDPDKFLSAVQIGITLIGILTGIFSGNKIAEEFTRVLGNAGMSLGAASAVAQTIIVIIVTYFTILLGELVPKRIAMSASEKVAKIVAGPMKTISVLTSPFVWMLAKSTACVLKILGVKAQESKVTEEEIKSIIQEGTDEGEVSPVEQDIVDRVFALGDLKVSTIMTLRNDIVFLDLEMTESEIRHTIEENIFEAYPVVDGDLDHVVGVLSLKDFVLNVGKEGFDLGKMTHDPVYFHENMNVYTVLEDMKRKKISRALVCDEFGSCCGIITLKDIMEALVGTVNDDHQKEPDIVARLNNDGWLVDGQCSMYDFIMHFDLDDEVQDYEYTTVAGLILDELDHVPVAGEKAVWGNFEFEVVDMDGARIDKVIVKDIRDRKIPQETSGANDGNTDSTVSSSENGSAAVK</sequence>
<evidence type="ECO:0000313" key="14">
    <source>
        <dbReference type="EMBL" id="MBO8467041.1"/>
    </source>
</evidence>
<feature type="domain" description="CBS" evidence="12">
    <location>
        <begin position="278"/>
        <end position="339"/>
    </location>
</feature>
<evidence type="ECO:0000259" key="12">
    <source>
        <dbReference type="PROSITE" id="PS51371"/>
    </source>
</evidence>
<dbReference type="InterPro" id="IPR036318">
    <property type="entry name" value="FAD-bd_PCMH-like_sf"/>
</dbReference>
<dbReference type="Pfam" id="PF01595">
    <property type="entry name" value="CNNM"/>
    <property type="match status" value="1"/>
</dbReference>
<evidence type="ECO:0000256" key="10">
    <source>
        <dbReference type="SAM" id="MobiDB-lite"/>
    </source>
</evidence>
<evidence type="ECO:0000259" key="13">
    <source>
        <dbReference type="PROSITE" id="PS51846"/>
    </source>
</evidence>
<evidence type="ECO:0000256" key="7">
    <source>
        <dbReference type="ARBA" id="ARBA00023136"/>
    </source>
</evidence>
<dbReference type="CDD" id="cd04590">
    <property type="entry name" value="CBS_pair_CorC_HlyC_assoc"/>
    <property type="match status" value="1"/>
</dbReference>
<dbReference type="SUPFAM" id="SSF56176">
    <property type="entry name" value="FAD-binding/transporter-associated domain-like"/>
    <property type="match status" value="1"/>
</dbReference>
<comment type="caution">
    <text evidence="14">The sequence shown here is derived from an EMBL/GenBank/DDBJ whole genome shotgun (WGS) entry which is preliminary data.</text>
</comment>
<evidence type="ECO:0000313" key="15">
    <source>
        <dbReference type="Proteomes" id="UP000823660"/>
    </source>
</evidence>
<evidence type="ECO:0000256" key="11">
    <source>
        <dbReference type="SAM" id="Phobius"/>
    </source>
</evidence>
<dbReference type="InterPro" id="IPR005170">
    <property type="entry name" value="Transptr-assoc_dom"/>
</dbReference>
<dbReference type="PANTHER" id="PTHR43099">
    <property type="entry name" value="UPF0053 PROTEIN YRKA"/>
    <property type="match status" value="1"/>
</dbReference>
<feature type="domain" description="CNNM transmembrane" evidence="13">
    <location>
        <begin position="1"/>
        <end position="196"/>
    </location>
</feature>
<evidence type="ECO:0000256" key="4">
    <source>
        <dbReference type="ARBA" id="ARBA00022737"/>
    </source>
</evidence>
<dbReference type="InterPro" id="IPR044751">
    <property type="entry name" value="Ion_transp-like_CBS"/>
</dbReference>
<dbReference type="GO" id="GO:0050660">
    <property type="term" value="F:flavin adenine dinucleotide binding"/>
    <property type="evidence" value="ECO:0007669"/>
    <property type="project" value="InterPro"/>
</dbReference>
<dbReference type="SUPFAM" id="SSF54631">
    <property type="entry name" value="CBS-domain pair"/>
    <property type="match status" value="1"/>
</dbReference>
<protein>
    <submittedName>
        <fullName evidence="14">HlyC/CorC family transporter</fullName>
    </submittedName>
</protein>
<reference evidence="14" key="1">
    <citation type="submission" date="2020-10" db="EMBL/GenBank/DDBJ databases">
        <authorList>
            <person name="Gilroy R."/>
        </authorList>
    </citation>
    <scope>NUCLEOTIDE SEQUENCE</scope>
    <source>
        <strain evidence="14">B1-15692</strain>
    </source>
</reference>